<dbReference type="Pfam" id="PF03358">
    <property type="entry name" value="FMN_red"/>
    <property type="match status" value="1"/>
</dbReference>
<keyword evidence="3" id="KW-1185">Reference proteome</keyword>
<dbReference type="SUPFAM" id="SSF52218">
    <property type="entry name" value="Flavoproteins"/>
    <property type="match status" value="1"/>
</dbReference>
<sequence>MRITVIANSKRERPSFKVALLIDEMLLRQGVETDLLDLADYKIPFCGDEEEYVLEIEMIRNKLLNADAFVMVSSETHGSFSGVLKNVLDYYGEEFSRKPIAVATASTDKSGGINASVQLQHVILGLGAYPMPVKLTVPEVQSAFDKNFQVLDPLVTQMAEQFVEELLWFSRAIWNAKQKTMSTGLKLLSKHIRMREC</sequence>
<evidence type="ECO:0000313" key="2">
    <source>
        <dbReference type="EMBL" id="MFC4873443.1"/>
    </source>
</evidence>
<gene>
    <name evidence="2" type="ORF">ACFPFU_17205</name>
</gene>
<organism evidence="2 3">
    <name type="scientific">Negadavirga shengliensis</name>
    <dbReference type="NCBI Taxonomy" id="1389218"/>
    <lineage>
        <taxon>Bacteria</taxon>
        <taxon>Pseudomonadati</taxon>
        <taxon>Bacteroidota</taxon>
        <taxon>Cytophagia</taxon>
        <taxon>Cytophagales</taxon>
        <taxon>Cyclobacteriaceae</taxon>
        <taxon>Negadavirga</taxon>
    </lineage>
</organism>
<dbReference type="InterPro" id="IPR050712">
    <property type="entry name" value="NAD(P)H-dep_reductase"/>
</dbReference>
<dbReference type="EC" id="1.-.-.-" evidence="2"/>
<evidence type="ECO:0000259" key="1">
    <source>
        <dbReference type="Pfam" id="PF03358"/>
    </source>
</evidence>
<reference evidence="3" key="1">
    <citation type="journal article" date="2019" name="Int. J. Syst. Evol. Microbiol.">
        <title>The Global Catalogue of Microorganisms (GCM) 10K type strain sequencing project: providing services to taxonomists for standard genome sequencing and annotation.</title>
        <authorList>
            <consortium name="The Broad Institute Genomics Platform"/>
            <consortium name="The Broad Institute Genome Sequencing Center for Infectious Disease"/>
            <person name="Wu L."/>
            <person name="Ma J."/>
        </authorList>
    </citation>
    <scope>NUCLEOTIDE SEQUENCE [LARGE SCALE GENOMIC DNA]</scope>
    <source>
        <strain evidence="3">CGMCC 4.7466</strain>
    </source>
</reference>
<dbReference type="EMBL" id="JBHSJJ010000010">
    <property type="protein sequence ID" value="MFC4873443.1"/>
    <property type="molecule type" value="Genomic_DNA"/>
</dbReference>
<feature type="domain" description="NADPH-dependent FMN reductase-like" evidence="1">
    <location>
        <begin position="1"/>
        <end position="138"/>
    </location>
</feature>
<accession>A0ABV9T4S7</accession>
<keyword evidence="2" id="KW-0560">Oxidoreductase</keyword>
<dbReference type="RefSeq" id="WP_377066305.1">
    <property type="nucleotide sequence ID" value="NZ_JBHSJJ010000010.1"/>
</dbReference>
<dbReference type="InterPro" id="IPR005025">
    <property type="entry name" value="FMN_Rdtase-like_dom"/>
</dbReference>
<proteinExistence type="predicted"/>
<dbReference type="InterPro" id="IPR029039">
    <property type="entry name" value="Flavoprotein-like_sf"/>
</dbReference>
<dbReference type="PANTHER" id="PTHR30543:SF21">
    <property type="entry name" value="NAD(P)H-DEPENDENT FMN REDUCTASE LOT6"/>
    <property type="match status" value="1"/>
</dbReference>
<evidence type="ECO:0000313" key="3">
    <source>
        <dbReference type="Proteomes" id="UP001595818"/>
    </source>
</evidence>
<dbReference type="PANTHER" id="PTHR30543">
    <property type="entry name" value="CHROMATE REDUCTASE"/>
    <property type="match status" value="1"/>
</dbReference>
<comment type="caution">
    <text evidence="2">The sequence shown here is derived from an EMBL/GenBank/DDBJ whole genome shotgun (WGS) entry which is preliminary data.</text>
</comment>
<dbReference type="GO" id="GO:0016491">
    <property type="term" value="F:oxidoreductase activity"/>
    <property type="evidence" value="ECO:0007669"/>
    <property type="project" value="UniProtKB-KW"/>
</dbReference>
<dbReference type="Proteomes" id="UP001595818">
    <property type="component" value="Unassembled WGS sequence"/>
</dbReference>
<dbReference type="Gene3D" id="3.40.50.360">
    <property type="match status" value="1"/>
</dbReference>
<protein>
    <submittedName>
        <fullName evidence="2">NADPH-dependent FMN reductase</fullName>
        <ecNumber evidence="2">1.-.-.-</ecNumber>
    </submittedName>
</protein>
<name>A0ABV9T4S7_9BACT</name>